<comment type="caution">
    <text evidence="2">The sequence shown here is derived from an EMBL/GenBank/DDBJ whole genome shotgun (WGS) entry which is preliminary data.</text>
</comment>
<keyword evidence="1" id="KW-1133">Transmembrane helix</keyword>
<keyword evidence="1" id="KW-0812">Transmembrane</keyword>
<reference evidence="2" key="1">
    <citation type="submission" date="2023-03" db="EMBL/GenBank/DDBJ databases">
        <title>Massive genome expansion in bonnet fungi (Mycena s.s.) driven by repeated elements and novel gene families across ecological guilds.</title>
        <authorList>
            <consortium name="Lawrence Berkeley National Laboratory"/>
            <person name="Harder C.B."/>
            <person name="Miyauchi S."/>
            <person name="Viragh M."/>
            <person name="Kuo A."/>
            <person name="Thoen E."/>
            <person name="Andreopoulos B."/>
            <person name="Lu D."/>
            <person name="Skrede I."/>
            <person name="Drula E."/>
            <person name="Henrissat B."/>
            <person name="Morin E."/>
            <person name="Kohler A."/>
            <person name="Barry K."/>
            <person name="LaButti K."/>
            <person name="Morin E."/>
            <person name="Salamov A."/>
            <person name="Lipzen A."/>
            <person name="Mereny Z."/>
            <person name="Hegedus B."/>
            <person name="Baldrian P."/>
            <person name="Stursova M."/>
            <person name="Weitz H."/>
            <person name="Taylor A."/>
            <person name="Grigoriev I.V."/>
            <person name="Nagy L.G."/>
            <person name="Martin F."/>
            <person name="Kauserud H."/>
        </authorList>
    </citation>
    <scope>NUCLEOTIDE SEQUENCE</scope>
    <source>
        <strain evidence="2">9284</strain>
    </source>
</reference>
<keyword evidence="1" id="KW-0472">Membrane</keyword>
<proteinExistence type="predicted"/>
<organism evidence="2 3">
    <name type="scientific">Roridomyces roridus</name>
    <dbReference type="NCBI Taxonomy" id="1738132"/>
    <lineage>
        <taxon>Eukaryota</taxon>
        <taxon>Fungi</taxon>
        <taxon>Dikarya</taxon>
        <taxon>Basidiomycota</taxon>
        <taxon>Agaricomycotina</taxon>
        <taxon>Agaricomycetes</taxon>
        <taxon>Agaricomycetidae</taxon>
        <taxon>Agaricales</taxon>
        <taxon>Marasmiineae</taxon>
        <taxon>Mycenaceae</taxon>
        <taxon>Roridomyces</taxon>
    </lineage>
</organism>
<gene>
    <name evidence="2" type="ORF">FB45DRAFT_762616</name>
</gene>
<evidence type="ECO:0000256" key="1">
    <source>
        <dbReference type="SAM" id="Phobius"/>
    </source>
</evidence>
<feature type="transmembrane region" description="Helical" evidence="1">
    <location>
        <begin position="182"/>
        <end position="205"/>
    </location>
</feature>
<sequence>MDVPPVIPLYTPGSDVKYEQSFSSLPSPVTTSTASSFNDKIQDIILFTFIFLLDVVPRQLYLHFLLRIPSMYFTRVTRIFEDAQLSLPDIKRMARAKAEQWNQNPAEPEHPKWPTTFIQMPSANAEPLPRSLLIFRSNWDNFIDDLMSEWQTLNIVSVLLMSAILTMLQIDSASHPITRTSALFSLICALMSLLYGCIYIIRFGSMRKMYKASSFAEEAQKSTASIWWNVWVMLAMPTVWLAWSVTFHSSCTRLTSFNRAMILFLVCIMSFIWLTGATNSPTDVVLSPHAALGIRIALTTVFSLGLMYFVLIVQTFHRY</sequence>
<feature type="transmembrane region" description="Helical" evidence="1">
    <location>
        <begin position="296"/>
        <end position="316"/>
    </location>
</feature>
<evidence type="ECO:0000313" key="2">
    <source>
        <dbReference type="EMBL" id="KAJ7609072.1"/>
    </source>
</evidence>
<feature type="transmembrane region" description="Helical" evidence="1">
    <location>
        <begin position="226"/>
        <end position="245"/>
    </location>
</feature>
<dbReference type="Proteomes" id="UP001221142">
    <property type="component" value="Unassembled WGS sequence"/>
</dbReference>
<dbReference type="AlphaFoldDB" id="A0AAD7FAK9"/>
<feature type="transmembrane region" description="Helical" evidence="1">
    <location>
        <begin position="257"/>
        <end position="275"/>
    </location>
</feature>
<keyword evidence="3" id="KW-1185">Reference proteome</keyword>
<feature type="transmembrane region" description="Helical" evidence="1">
    <location>
        <begin position="44"/>
        <end position="66"/>
    </location>
</feature>
<evidence type="ECO:0000313" key="3">
    <source>
        <dbReference type="Proteomes" id="UP001221142"/>
    </source>
</evidence>
<feature type="non-terminal residue" evidence="2">
    <location>
        <position position="1"/>
    </location>
</feature>
<protein>
    <submittedName>
        <fullName evidence="2">Uncharacterized protein</fullName>
    </submittedName>
</protein>
<name>A0AAD7FAK9_9AGAR</name>
<dbReference type="EMBL" id="JARKIF010000042">
    <property type="protein sequence ID" value="KAJ7609072.1"/>
    <property type="molecule type" value="Genomic_DNA"/>
</dbReference>
<accession>A0AAD7FAK9</accession>